<sequence length="488" mass="53305">MNITQLKPHLIWHYFNQLCEIPRPSKHEQALVTHILKLAHTKNLDAFTDSAGNVIIRKPASKGRENATAIVMQSHLDMVPQKTDASTHDFFTDPIEPYIDGEWVTANGTTLGADNGIGVAAILAVMLSEDIEHGPLEALLTVDEEAGMGGATNLEAGVLNARLLLNLDTEEEGELYVGCAGGIDVNIAIPVEWEAIPDHYTALRLSVKDLKGGHSGIDIHKGLGNAVKLATRIALESRHDFPDLRISRFEGGTLRNAIPRNSEITVVLPKQQQEDFEDYVNAMTLLFRSELSAANDTVTADIHPQNNQSPSKCLTNESQLQLLNALYRCPNGVIKMSSIFDGVVETSNNLATVSLNEQSCAAQCLVRSSDNTAREKACALIQSVFSEANANVITDNAYPGWQPAPASPLLTTMQNVYKNTFGKDAKIQVIHAGLECGLLGQKYPEWDMISFGPTIRGAHSPDERVHIESVQLFWTYLLAALKKLSTPK</sequence>
<gene>
    <name evidence="3" type="ORF">NKI27_18885</name>
</gene>
<dbReference type="InterPro" id="IPR002933">
    <property type="entry name" value="Peptidase_M20"/>
</dbReference>
<dbReference type="PANTHER" id="PTHR43501">
    <property type="entry name" value="CYTOSOL NON-SPECIFIC DIPEPTIDASE"/>
    <property type="match status" value="1"/>
</dbReference>
<evidence type="ECO:0000259" key="2">
    <source>
        <dbReference type="Pfam" id="PF07687"/>
    </source>
</evidence>
<reference evidence="3" key="1">
    <citation type="submission" date="2022-06" db="EMBL/GenBank/DDBJ databases">
        <title>Alkalimarinus sp. nov., isolated from gut of a Alitta virens.</title>
        <authorList>
            <person name="Yang A.I."/>
            <person name="Shin N.-R."/>
        </authorList>
    </citation>
    <scope>NUCLEOTIDE SEQUENCE</scope>
    <source>
        <strain evidence="3">A2M4</strain>
    </source>
</reference>
<protein>
    <submittedName>
        <fullName evidence="3">Aminoacyl-histidine dipeptidase</fullName>
    </submittedName>
</protein>
<keyword evidence="1" id="KW-0378">Hydrolase</keyword>
<organism evidence="3 4">
    <name type="scientific">Alkalimarinus alittae</name>
    <dbReference type="NCBI Taxonomy" id="2961619"/>
    <lineage>
        <taxon>Bacteria</taxon>
        <taxon>Pseudomonadati</taxon>
        <taxon>Pseudomonadota</taxon>
        <taxon>Gammaproteobacteria</taxon>
        <taxon>Alteromonadales</taxon>
        <taxon>Alteromonadaceae</taxon>
        <taxon>Alkalimarinus</taxon>
    </lineage>
</organism>
<dbReference type="InterPro" id="IPR011650">
    <property type="entry name" value="Peptidase_M20_dimer"/>
</dbReference>
<dbReference type="PRINTS" id="PR00934">
    <property type="entry name" value="XHISDIPTASE"/>
</dbReference>
<keyword evidence="4" id="KW-1185">Reference proteome</keyword>
<dbReference type="CDD" id="cd03890">
    <property type="entry name" value="M20_pepD"/>
    <property type="match status" value="1"/>
</dbReference>
<dbReference type="SUPFAM" id="SSF53187">
    <property type="entry name" value="Zn-dependent exopeptidases"/>
    <property type="match status" value="1"/>
</dbReference>
<dbReference type="Gene3D" id="3.40.630.10">
    <property type="entry name" value="Zn peptidases"/>
    <property type="match status" value="2"/>
</dbReference>
<name>A0ABY6N1U3_9ALTE</name>
<dbReference type="PANTHER" id="PTHR43501:SF1">
    <property type="entry name" value="CYTOSOL NON-SPECIFIC DIPEPTIDASE"/>
    <property type="match status" value="1"/>
</dbReference>
<evidence type="ECO:0000256" key="1">
    <source>
        <dbReference type="ARBA" id="ARBA00022801"/>
    </source>
</evidence>
<dbReference type="RefSeq" id="WP_265047572.1">
    <property type="nucleotide sequence ID" value="NZ_CP100390.1"/>
</dbReference>
<dbReference type="Pfam" id="PF01546">
    <property type="entry name" value="Peptidase_M20"/>
    <property type="match status" value="1"/>
</dbReference>
<feature type="domain" description="Peptidase M20 dimerisation" evidence="2">
    <location>
        <begin position="208"/>
        <end position="291"/>
    </location>
</feature>
<dbReference type="EMBL" id="CP100390">
    <property type="protein sequence ID" value="UZE96086.1"/>
    <property type="molecule type" value="Genomic_DNA"/>
</dbReference>
<evidence type="ECO:0000313" key="4">
    <source>
        <dbReference type="Proteomes" id="UP001163739"/>
    </source>
</evidence>
<accession>A0ABY6N1U3</accession>
<dbReference type="Pfam" id="PF07687">
    <property type="entry name" value="M20_dimer"/>
    <property type="match status" value="1"/>
</dbReference>
<dbReference type="Proteomes" id="UP001163739">
    <property type="component" value="Chromosome"/>
</dbReference>
<dbReference type="PIRSF" id="PIRSF016599">
    <property type="entry name" value="Xaa-His_dipept"/>
    <property type="match status" value="1"/>
</dbReference>
<dbReference type="InterPro" id="IPR001160">
    <property type="entry name" value="Peptidase_M20C"/>
</dbReference>
<proteinExistence type="predicted"/>
<evidence type="ECO:0000313" key="3">
    <source>
        <dbReference type="EMBL" id="UZE96086.1"/>
    </source>
</evidence>
<dbReference type="NCBIfam" id="TIGR01893">
    <property type="entry name" value="aa-his-dipept"/>
    <property type="match status" value="1"/>
</dbReference>